<gene>
    <name evidence="3" type="ORF">CM83_20999</name>
    <name evidence="2" type="ORF">CM83_21001</name>
</gene>
<reference evidence="3" key="1">
    <citation type="journal article" date="2014" name="PLoS ONE">
        <title>Transcriptome-Based Identification of ABC Transporters in the Western Tarnished Plant Bug Lygus hesperus.</title>
        <authorList>
            <person name="Hull J.J."/>
            <person name="Chaney K."/>
            <person name="Geib S.M."/>
            <person name="Fabrick J.A."/>
            <person name="Brent C.S."/>
            <person name="Walsh D."/>
            <person name="Lavine L.C."/>
        </authorList>
    </citation>
    <scope>NUCLEOTIDE SEQUENCE</scope>
</reference>
<protein>
    <submittedName>
        <fullName evidence="3">Uncharacterized protein</fullName>
    </submittedName>
</protein>
<dbReference type="EMBL" id="GBHO01007503">
    <property type="protein sequence ID" value="JAG36101.1"/>
    <property type="molecule type" value="Transcribed_RNA"/>
</dbReference>
<evidence type="ECO:0000256" key="1">
    <source>
        <dbReference type="SAM" id="MobiDB-lite"/>
    </source>
</evidence>
<feature type="region of interest" description="Disordered" evidence="1">
    <location>
        <begin position="1"/>
        <end position="20"/>
    </location>
</feature>
<dbReference type="EMBL" id="GBHO01007504">
    <property type="protein sequence ID" value="JAG36100.1"/>
    <property type="molecule type" value="Transcribed_RNA"/>
</dbReference>
<accession>A0A0A9YWX5</accession>
<name>A0A0A9YWX5_LYGHE</name>
<sequence length="285" mass="33552">MERQRKRISEMAPEKRDAMREKWRMWARKRREEVESDDSSSSSMTTHFDEEDQSVRKIQLEKQDISMPVYSVMGVATENRTRHTPLLPNSIRCVMCATSNGGKTNLMLNLLYSRQGLKFENIYLFSKTLHQPQYNQLSNILSTLPEIGFYKYGNSDDVPIPSETMSNSIMILDDTARDKQDRIRMFFSMGRHNHIDSFYLAQSYCRIPKHLIRDCANLIIVFRQDTLNMRKIYDDHVNVDMSFNKFSDMCSICWENTQYGFLVIDKECSLFSGRYRQGFDTFIIP</sequence>
<organism evidence="3">
    <name type="scientific">Lygus hesperus</name>
    <name type="common">Western plant bug</name>
    <dbReference type="NCBI Taxonomy" id="30085"/>
    <lineage>
        <taxon>Eukaryota</taxon>
        <taxon>Metazoa</taxon>
        <taxon>Ecdysozoa</taxon>
        <taxon>Arthropoda</taxon>
        <taxon>Hexapoda</taxon>
        <taxon>Insecta</taxon>
        <taxon>Pterygota</taxon>
        <taxon>Neoptera</taxon>
        <taxon>Paraneoptera</taxon>
        <taxon>Hemiptera</taxon>
        <taxon>Heteroptera</taxon>
        <taxon>Panheteroptera</taxon>
        <taxon>Cimicomorpha</taxon>
        <taxon>Miridae</taxon>
        <taxon>Mirini</taxon>
        <taxon>Lygus</taxon>
    </lineage>
</organism>
<reference evidence="3" key="2">
    <citation type="submission" date="2014-07" db="EMBL/GenBank/DDBJ databases">
        <authorList>
            <person name="Hull J."/>
        </authorList>
    </citation>
    <scope>NUCLEOTIDE SEQUENCE</scope>
</reference>
<feature type="region of interest" description="Disordered" evidence="1">
    <location>
        <begin position="29"/>
        <end position="54"/>
    </location>
</feature>
<proteinExistence type="predicted"/>
<dbReference type="AlphaFoldDB" id="A0A0A9YWX5"/>
<evidence type="ECO:0000313" key="3">
    <source>
        <dbReference type="EMBL" id="JAG36101.1"/>
    </source>
</evidence>
<evidence type="ECO:0000313" key="2">
    <source>
        <dbReference type="EMBL" id="JAG36100.1"/>
    </source>
</evidence>